<evidence type="ECO:0000256" key="9">
    <source>
        <dbReference type="SAM" id="MobiDB-lite"/>
    </source>
</evidence>
<feature type="region of interest" description="Disordered" evidence="9">
    <location>
        <begin position="324"/>
        <end position="362"/>
    </location>
</feature>
<dbReference type="InterPro" id="IPR001471">
    <property type="entry name" value="AP2/ERF_dom"/>
</dbReference>
<dbReference type="OrthoDB" id="1921288at2759"/>
<reference evidence="11" key="1">
    <citation type="submission" date="2022-05" db="EMBL/GenBank/DDBJ databases">
        <title>The Musa troglodytarum L. genome provides insights into the mechanism of non-climacteric behaviour and enrichment of carotenoids.</title>
        <authorList>
            <person name="Wang J."/>
        </authorList>
    </citation>
    <scope>NUCLEOTIDE SEQUENCE</scope>
    <source>
        <tissue evidence="11">Leaf</tissue>
    </source>
</reference>
<dbReference type="GO" id="GO:0003677">
    <property type="term" value="F:DNA binding"/>
    <property type="evidence" value="ECO:0007669"/>
    <property type="project" value="UniProtKB-KW"/>
</dbReference>
<feature type="compositionally biased region" description="Low complexity" evidence="9">
    <location>
        <begin position="186"/>
        <end position="213"/>
    </location>
</feature>
<evidence type="ECO:0000256" key="5">
    <source>
        <dbReference type="ARBA" id="ARBA00023163"/>
    </source>
</evidence>
<feature type="coiled-coil region" evidence="8">
    <location>
        <begin position="155"/>
        <end position="182"/>
    </location>
</feature>
<evidence type="ECO:0000256" key="7">
    <source>
        <dbReference type="ARBA" id="ARBA00024343"/>
    </source>
</evidence>
<dbReference type="AlphaFoldDB" id="A0A9E7JMM5"/>
<evidence type="ECO:0000259" key="10">
    <source>
        <dbReference type="PROSITE" id="PS51032"/>
    </source>
</evidence>
<dbReference type="Pfam" id="PF04949">
    <property type="entry name" value="Transcrip_act"/>
    <property type="match status" value="1"/>
</dbReference>
<feature type="compositionally biased region" description="Basic residues" evidence="9">
    <location>
        <begin position="220"/>
        <end position="231"/>
    </location>
</feature>
<evidence type="ECO:0000313" key="12">
    <source>
        <dbReference type="Proteomes" id="UP001055439"/>
    </source>
</evidence>
<keyword evidence="3" id="KW-0238">DNA-binding</keyword>
<evidence type="ECO:0000256" key="6">
    <source>
        <dbReference type="ARBA" id="ARBA00023242"/>
    </source>
</evidence>
<dbReference type="SMART" id="SM00380">
    <property type="entry name" value="AP2"/>
    <property type="match status" value="1"/>
</dbReference>
<evidence type="ECO:0000256" key="3">
    <source>
        <dbReference type="ARBA" id="ARBA00023125"/>
    </source>
</evidence>
<feature type="region of interest" description="Disordered" evidence="9">
    <location>
        <begin position="1"/>
        <end position="54"/>
    </location>
</feature>
<proteinExistence type="inferred from homology"/>
<dbReference type="Pfam" id="PF00847">
    <property type="entry name" value="AP2"/>
    <property type="match status" value="1"/>
</dbReference>
<dbReference type="Gene3D" id="3.30.730.10">
    <property type="entry name" value="AP2/ERF domain"/>
    <property type="match status" value="1"/>
</dbReference>
<organism evidence="11 12">
    <name type="scientific">Musa troglodytarum</name>
    <name type="common">fe'i banana</name>
    <dbReference type="NCBI Taxonomy" id="320322"/>
    <lineage>
        <taxon>Eukaryota</taxon>
        <taxon>Viridiplantae</taxon>
        <taxon>Streptophyta</taxon>
        <taxon>Embryophyta</taxon>
        <taxon>Tracheophyta</taxon>
        <taxon>Spermatophyta</taxon>
        <taxon>Magnoliopsida</taxon>
        <taxon>Liliopsida</taxon>
        <taxon>Zingiberales</taxon>
        <taxon>Musaceae</taxon>
        <taxon>Musa</taxon>
    </lineage>
</organism>
<feature type="region of interest" description="Disordered" evidence="9">
    <location>
        <begin position="184"/>
        <end position="234"/>
    </location>
</feature>
<dbReference type="PANTHER" id="PTHR31839">
    <property type="entry name" value="DEHYDRATION-RESPONSIVE ELEMENT-BINDING PROTEIN 1D"/>
    <property type="match status" value="1"/>
</dbReference>
<dbReference type="InterPro" id="IPR007033">
    <property type="entry name" value="GORAB"/>
</dbReference>
<dbReference type="GO" id="GO:0005634">
    <property type="term" value="C:nucleus"/>
    <property type="evidence" value="ECO:0007669"/>
    <property type="project" value="UniProtKB-SubCell"/>
</dbReference>
<keyword evidence="6" id="KW-0539">Nucleus</keyword>
<feature type="compositionally biased region" description="Basic and acidic residues" evidence="9">
    <location>
        <begin position="25"/>
        <end position="41"/>
    </location>
</feature>
<keyword evidence="2" id="KW-0805">Transcription regulation</keyword>
<accession>A0A9E7JMM5</accession>
<comment type="subcellular location">
    <subcellularLocation>
        <location evidence="1">Nucleus</location>
    </subcellularLocation>
</comment>
<name>A0A9E7JMM5_9LILI</name>
<gene>
    <name evidence="11" type="ORF">MUK42_28421</name>
</gene>
<dbReference type="CDD" id="cd00018">
    <property type="entry name" value="AP2"/>
    <property type="match status" value="1"/>
</dbReference>
<dbReference type="SUPFAM" id="SSF54171">
    <property type="entry name" value="DNA-binding domain"/>
    <property type="match status" value="1"/>
</dbReference>
<dbReference type="PROSITE" id="PS51032">
    <property type="entry name" value="AP2_ERF"/>
    <property type="match status" value="1"/>
</dbReference>
<keyword evidence="8" id="KW-0175">Coiled coil</keyword>
<dbReference type="InterPro" id="IPR045277">
    <property type="entry name" value="DRE1A-I"/>
</dbReference>
<evidence type="ECO:0000313" key="11">
    <source>
        <dbReference type="EMBL" id="URD86653.1"/>
    </source>
</evidence>
<comment type="similarity">
    <text evidence="7">Belongs to the AP2/ERF transcription factor family. ERF subfamily.</text>
</comment>
<feature type="domain" description="AP2/ERF" evidence="10">
    <location>
        <begin position="236"/>
        <end position="293"/>
    </location>
</feature>
<evidence type="ECO:0000256" key="1">
    <source>
        <dbReference type="ARBA" id="ARBA00004123"/>
    </source>
</evidence>
<evidence type="ECO:0000256" key="4">
    <source>
        <dbReference type="ARBA" id="ARBA00023159"/>
    </source>
</evidence>
<dbReference type="GO" id="GO:0003700">
    <property type="term" value="F:DNA-binding transcription factor activity"/>
    <property type="evidence" value="ECO:0007669"/>
    <property type="project" value="InterPro"/>
</dbReference>
<dbReference type="EMBL" id="CP097504">
    <property type="protein sequence ID" value="URD86653.1"/>
    <property type="molecule type" value="Genomic_DNA"/>
</dbReference>
<dbReference type="Proteomes" id="UP001055439">
    <property type="component" value="Chromosome 2"/>
</dbReference>
<keyword evidence="5" id="KW-0804">Transcription</keyword>
<dbReference type="InterPro" id="IPR016177">
    <property type="entry name" value="DNA-bd_dom_sf"/>
</dbReference>
<keyword evidence="12" id="KW-1185">Reference proteome</keyword>
<dbReference type="PANTHER" id="PTHR31839:SF42">
    <property type="entry name" value="DEHYDRATION-RESPONSIVE ELEMENT-BINDING PROTEIN 1F"/>
    <property type="match status" value="1"/>
</dbReference>
<evidence type="ECO:0000256" key="2">
    <source>
        <dbReference type="ARBA" id="ARBA00023015"/>
    </source>
</evidence>
<sequence>MQMQTHTSAREQQHILRARNSVRSSHRESPSEEERADEEASRTALSSFRMKEEQIERKKMEVREKVFAQLGRVEEESKRLAVIRKELEAMADPTSKEVSALRKKIDAVNSELKPLGQNCLKKEEEYKEALETFDGKNREKAQLVDKLMELVSESERQRMRKLEQLSKTIDSLRKEGEAVALEFEESSLSSSSPSSSSCSSPTGVSTGGSTSASRALGPSPKRKGGRKKFRETRHPVYHGVRERNGGRWVCEVRELLKKNRIWLGTFRAPEMAALAHDVAAIALRGGSAQLNFPDLAGALPRARSTTPVDLRLAAAKAAEMLRPLKSSPAPLPAVSDAGGSQGREEREENTTNEDAAAPPTAVFVDEDELFNVPGLMEDMARGLLLTPPALQRRGFDWDIAVEEEQEIDLSPLWNHG</sequence>
<dbReference type="InterPro" id="IPR036955">
    <property type="entry name" value="AP2/ERF_dom_sf"/>
</dbReference>
<keyword evidence="4" id="KW-0010">Activator</keyword>
<dbReference type="PRINTS" id="PR00367">
    <property type="entry name" value="ETHRSPELEMNT"/>
</dbReference>
<evidence type="ECO:0000256" key="8">
    <source>
        <dbReference type="SAM" id="Coils"/>
    </source>
</evidence>
<protein>
    <recommendedName>
        <fullName evidence="10">AP2/ERF domain-containing protein</fullName>
    </recommendedName>
</protein>